<reference evidence="5" key="1">
    <citation type="submission" date="2025-08" db="UniProtKB">
        <authorList>
            <consortium name="Ensembl"/>
        </authorList>
    </citation>
    <scope>IDENTIFICATION</scope>
</reference>
<evidence type="ECO:0000313" key="6">
    <source>
        <dbReference type="Proteomes" id="UP000261520"/>
    </source>
</evidence>
<feature type="compositionally biased region" description="Basic and acidic residues" evidence="4">
    <location>
        <begin position="30"/>
        <end position="40"/>
    </location>
</feature>
<dbReference type="Gene3D" id="1.25.40.20">
    <property type="entry name" value="Ankyrin repeat-containing domain"/>
    <property type="match status" value="2"/>
</dbReference>
<sequence length="321" mass="35904">MTRRFSNKEKDVSKTRTRTRTQTSVLWFGERQREREKERVAPGQVVGRPGAGRGSSRGRSWVAGSDVGVFVPDMERWVGAEVQSGPREREMETGTNKLKHETKDPYFVDEDDFFTACEEQKHDIIDRYLSIKGDVNARDAFERTALHRAAFRGHAEVVSKLLESGADVTATDKLDTTCLHAACRGGNPAVLRMLLQKGANITALDKLDSTPLHVSVRAGHQSCTELLIQSGASVNSQDKVTHDAVRLNRTNMIQLLLRHGAHRHLTNTVQNQDRPGTEPGPTRYRTRTDPVQNQDRPGTEQGPTRYRTRTNIVTGLGLDQD</sequence>
<dbReference type="Pfam" id="PF12796">
    <property type="entry name" value="Ank_2"/>
    <property type="match status" value="1"/>
</dbReference>
<dbReference type="PANTHER" id="PTHR24193:SF122">
    <property type="entry name" value="ANKYRIN REPEAT DOMAIN-CONTAINING PROTEIN 23"/>
    <property type="match status" value="1"/>
</dbReference>
<dbReference type="SMART" id="SM00248">
    <property type="entry name" value="ANK"/>
    <property type="match status" value="3"/>
</dbReference>
<organism evidence="5 6">
    <name type="scientific">Periophthalmus magnuspinnatus</name>
    <dbReference type="NCBI Taxonomy" id="409849"/>
    <lineage>
        <taxon>Eukaryota</taxon>
        <taxon>Metazoa</taxon>
        <taxon>Chordata</taxon>
        <taxon>Craniata</taxon>
        <taxon>Vertebrata</taxon>
        <taxon>Euteleostomi</taxon>
        <taxon>Actinopterygii</taxon>
        <taxon>Neopterygii</taxon>
        <taxon>Teleostei</taxon>
        <taxon>Neoteleostei</taxon>
        <taxon>Acanthomorphata</taxon>
        <taxon>Gobiaria</taxon>
        <taxon>Gobiiformes</taxon>
        <taxon>Gobioidei</taxon>
        <taxon>Gobiidae</taxon>
        <taxon>Oxudercinae</taxon>
        <taxon>Periophthalmus</taxon>
    </lineage>
</organism>
<dbReference type="GO" id="GO:0045944">
    <property type="term" value="P:positive regulation of transcription by RNA polymerase II"/>
    <property type="evidence" value="ECO:0007669"/>
    <property type="project" value="TreeGrafter"/>
</dbReference>
<evidence type="ECO:0000256" key="3">
    <source>
        <dbReference type="PROSITE-ProRule" id="PRU00023"/>
    </source>
</evidence>
<accession>A0A3B4AEF8</accession>
<feature type="repeat" description="ANK" evidence="3">
    <location>
        <begin position="207"/>
        <end position="239"/>
    </location>
</feature>
<keyword evidence="2 3" id="KW-0040">ANK repeat</keyword>
<dbReference type="PRINTS" id="PR01415">
    <property type="entry name" value="ANKYRIN"/>
</dbReference>
<dbReference type="InterPro" id="IPR002110">
    <property type="entry name" value="Ankyrin_rpt"/>
</dbReference>
<dbReference type="GO" id="GO:0000976">
    <property type="term" value="F:transcription cis-regulatory region binding"/>
    <property type="evidence" value="ECO:0007669"/>
    <property type="project" value="TreeGrafter"/>
</dbReference>
<feature type="region of interest" description="Disordered" evidence="4">
    <location>
        <begin position="1"/>
        <end position="59"/>
    </location>
</feature>
<protein>
    <submittedName>
        <fullName evidence="5">Uncharacterized protein</fullName>
    </submittedName>
</protein>
<dbReference type="PROSITE" id="PS50297">
    <property type="entry name" value="ANK_REP_REGION"/>
    <property type="match status" value="3"/>
</dbReference>
<dbReference type="Ensembl" id="ENSPMGT00000016473.1">
    <property type="protein sequence ID" value="ENSPMGP00000015448.1"/>
    <property type="gene ID" value="ENSPMGG00000012664.1"/>
</dbReference>
<dbReference type="InterPro" id="IPR036770">
    <property type="entry name" value="Ankyrin_rpt-contain_sf"/>
</dbReference>
<evidence type="ECO:0000313" key="5">
    <source>
        <dbReference type="Ensembl" id="ENSPMGP00000015448.1"/>
    </source>
</evidence>
<dbReference type="PANTHER" id="PTHR24193">
    <property type="entry name" value="ANKYRIN REPEAT PROTEIN"/>
    <property type="match status" value="1"/>
</dbReference>
<feature type="repeat" description="ANK" evidence="3">
    <location>
        <begin position="141"/>
        <end position="173"/>
    </location>
</feature>
<evidence type="ECO:0000256" key="1">
    <source>
        <dbReference type="ARBA" id="ARBA00022737"/>
    </source>
</evidence>
<name>A0A3B4AEF8_9GOBI</name>
<reference evidence="5" key="2">
    <citation type="submission" date="2025-09" db="UniProtKB">
        <authorList>
            <consortium name="Ensembl"/>
        </authorList>
    </citation>
    <scope>IDENTIFICATION</scope>
</reference>
<dbReference type="AlphaFoldDB" id="A0A3B4AEF8"/>
<dbReference type="STRING" id="409849.ENSPMGP00000015448"/>
<dbReference type="Proteomes" id="UP000261520">
    <property type="component" value="Unplaced"/>
</dbReference>
<keyword evidence="6" id="KW-1185">Reference proteome</keyword>
<proteinExistence type="predicted"/>
<dbReference type="InterPro" id="IPR050663">
    <property type="entry name" value="Ankyrin-SOCS_Box"/>
</dbReference>
<feature type="repeat" description="ANK" evidence="3">
    <location>
        <begin position="174"/>
        <end position="206"/>
    </location>
</feature>
<evidence type="ECO:0000256" key="4">
    <source>
        <dbReference type="SAM" id="MobiDB-lite"/>
    </source>
</evidence>
<dbReference type="SUPFAM" id="SSF48403">
    <property type="entry name" value="Ankyrin repeat"/>
    <property type="match status" value="1"/>
</dbReference>
<dbReference type="GO" id="GO:0005634">
    <property type="term" value="C:nucleus"/>
    <property type="evidence" value="ECO:0007669"/>
    <property type="project" value="TreeGrafter"/>
</dbReference>
<feature type="region of interest" description="Disordered" evidence="4">
    <location>
        <begin position="263"/>
        <end position="321"/>
    </location>
</feature>
<feature type="compositionally biased region" description="Basic and acidic residues" evidence="4">
    <location>
        <begin position="1"/>
        <end position="14"/>
    </location>
</feature>
<keyword evidence="1" id="KW-0677">Repeat</keyword>
<dbReference type="PROSITE" id="PS50088">
    <property type="entry name" value="ANK_REPEAT"/>
    <property type="match status" value="3"/>
</dbReference>
<dbReference type="Pfam" id="PF00023">
    <property type="entry name" value="Ank"/>
    <property type="match status" value="1"/>
</dbReference>
<evidence type="ECO:0000256" key="2">
    <source>
        <dbReference type="ARBA" id="ARBA00023043"/>
    </source>
</evidence>